<evidence type="ECO:0000313" key="4">
    <source>
        <dbReference type="Proteomes" id="UP000006039"/>
    </source>
</evidence>
<reference evidence="4" key="1">
    <citation type="submission" date="2010-07" db="EMBL/GenBank/DDBJ databases">
        <title>The genome sequence of Gaeumannomyces graminis var. tritici strain R3-111a-1.</title>
        <authorList>
            <consortium name="The Broad Institute Genome Sequencing Platform"/>
            <person name="Ma L.-J."/>
            <person name="Dead R."/>
            <person name="Young S."/>
            <person name="Zeng Q."/>
            <person name="Koehrsen M."/>
            <person name="Alvarado L."/>
            <person name="Berlin A."/>
            <person name="Chapman S.B."/>
            <person name="Chen Z."/>
            <person name="Freedman E."/>
            <person name="Gellesch M."/>
            <person name="Goldberg J."/>
            <person name="Griggs A."/>
            <person name="Gujja S."/>
            <person name="Heilman E.R."/>
            <person name="Heiman D."/>
            <person name="Hepburn T."/>
            <person name="Howarth C."/>
            <person name="Jen D."/>
            <person name="Larson L."/>
            <person name="Mehta T."/>
            <person name="Neiman D."/>
            <person name="Pearson M."/>
            <person name="Roberts A."/>
            <person name="Saif S."/>
            <person name="Shea T."/>
            <person name="Shenoy N."/>
            <person name="Sisk P."/>
            <person name="Stolte C."/>
            <person name="Sykes S."/>
            <person name="Walk T."/>
            <person name="White J."/>
            <person name="Yandava C."/>
            <person name="Haas B."/>
            <person name="Nusbaum C."/>
            <person name="Birren B."/>
        </authorList>
    </citation>
    <scope>NUCLEOTIDE SEQUENCE [LARGE SCALE GENOMIC DNA]</scope>
    <source>
        <strain evidence="4">R3-111a-1</strain>
    </source>
</reference>
<reference evidence="2" key="3">
    <citation type="submission" date="2010-09" db="EMBL/GenBank/DDBJ databases">
        <title>Annotation of Gaeumannomyces graminis var. tritici R3-111a-1.</title>
        <authorList>
            <consortium name="The Broad Institute Genome Sequencing Platform"/>
            <person name="Ma L.-J."/>
            <person name="Dead R."/>
            <person name="Young S.K."/>
            <person name="Zeng Q."/>
            <person name="Gargeya S."/>
            <person name="Fitzgerald M."/>
            <person name="Haas B."/>
            <person name="Abouelleil A."/>
            <person name="Alvarado L."/>
            <person name="Arachchi H.M."/>
            <person name="Berlin A."/>
            <person name="Brown A."/>
            <person name="Chapman S.B."/>
            <person name="Chen Z."/>
            <person name="Dunbar C."/>
            <person name="Freedman E."/>
            <person name="Gearin G."/>
            <person name="Gellesch M."/>
            <person name="Goldberg J."/>
            <person name="Griggs A."/>
            <person name="Gujja S."/>
            <person name="Heiman D."/>
            <person name="Howarth C."/>
            <person name="Larson L."/>
            <person name="Lui A."/>
            <person name="MacDonald P.J.P."/>
            <person name="Mehta T."/>
            <person name="Montmayeur A."/>
            <person name="Murphy C."/>
            <person name="Neiman D."/>
            <person name="Pearson M."/>
            <person name="Priest M."/>
            <person name="Roberts A."/>
            <person name="Saif S."/>
            <person name="Shea T."/>
            <person name="Shenoy N."/>
            <person name="Sisk P."/>
            <person name="Stolte C."/>
            <person name="Sykes S."/>
            <person name="Yandava C."/>
            <person name="Wortman J."/>
            <person name="Nusbaum C."/>
            <person name="Birren B."/>
        </authorList>
    </citation>
    <scope>NUCLEOTIDE SEQUENCE</scope>
    <source>
        <strain evidence="2">R3-111a-1</strain>
    </source>
</reference>
<reference evidence="2" key="2">
    <citation type="submission" date="2010-07" db="EMBL/GenBank/DDBJ databases">
        <authorList>
            <consortium name="The Broad Institute Genome Sequencing Platform"/>
            <consortium name="Broad Institute Genome Sequencing Center for Infectious Disease"/>
            <person name="Ma L.-J."/>
            <person name="Dead R."/>
            <person name="Young S."/>
            <person name="Zeng Q."/>
            <person name="Koehrsen M."/>
            <person name="Alvarado L."/>
            <person name="Berlin A."/>
            <person name="Chapman S.B."/>
            <person name="Chen Z."/>
            <person name="Freedman E."/>
            <person name="Gellesch M."/>
            <person name="Goldberg J."/>
            <person name="Griggs A."/>
            <person name="Gujja S."/>
            <person name="Heilman E.R."/>
            <person name="Heiman D."/>
            <person name="Hepburn T."/>
            <person name="Howarth C."/>
            <person name="Jen D."/>
            <person name="Larson L."/>
            <person name="Mehta T."/>
            <person name="Neiman D."/>
            <person name="Pearson M."/>
            <person name="Roberts A."/>
            <person name="Saif S."/>
            <person name="Shea T."/>
            <person name="Shenoy N."/>
            <person name="Sisk P."/>
            <person name="Stolte C."/>
            <person name="Sykes S."/>
            <person name="Walk T."/>
            <person name="White J."/>
            <person name="Yandava C."/>
            <person name="Haas B."/>
            <person name="Nusbaum C."/>
            <person name="Birren B."/>
        </authorList>
    </citation>
    <scope>NUCLEOTIDE SEQUENCE</scope>
    <source>
        <strain evidence="2">R3-111a-1</strain>
    </source>
</reference>
<evidence type="ECO:0000313" key="3">
    <source>
        <dbReference type="EnsemblFungi" id="EJT81303"/>
    </source>
</evidence>
<dbReference type="VEuPathDB" id="FungiDB:GGTG_01286"/>
<dbReference type="HOGENOM" id="CLU_072615_4_1_1"/>
<evidence type="ECO:0000256" key="1">
    <source>
        <dbReference type="SAM" id="MobiDB-lite"/>
    </source>
</evidence>
<dbReference type="EnsemblFungi" id="EJT81303">
    <property type="protein sequence ID" value="EJT81303"/>
    <property type="gene ID" value="GGTG_01286"/>
</dbReference>
<dbReference type="OrthoDB" id="4424523at2759"/>
<accession>J3NJ53</accession>
<dbReference type="GeneID" id="20341744"/>
<sequence length="223" mass="25351">MGFVIFRCTYDNDALWDAFIAVVKASAAFCLRMRKQQDILGPDLECTVVEDREAFNGASKNAVRERFRAWVAARSVERDGEGIYNPDVEELPRFRYCVYVDRACLKAVRVSWSEIRFNYFLCGQIVVINAAPGDPPIPPDSDEEDEDENDDCDDVYEEVEGSTAKDVGWTYASASLLVETYEELHLRGSEWETWEMIYKRPSPDGPAVQEGEHLLDVGLTREA</sequence>
<dbReference type="Proteomes" id="UP000006039">
    <property type="component" value="Unassembled WGS sequence"/>
</dbReference>
<gene>
    <name evidence="3" type="primary">20341744</name>
    <name evidence="2" type="ORF">GGTG_01286</name>
</gene>
<dbReference type="RefSeq" id="XP_009217312.1">
    <property type="nucleotide sequence ID" value="XM_009219048.1"/>
</dbReference>
<dbReference type="AlphaFoldDB" id="J3NJ53"/>
<dbReference type="STRING" id="644352.J3NJ53"/>
<organism evidence="2">
    <name type="scientific">Gaeumannomyces tritici (strain R3-111a-1)</name>
    <name type="common">Wheat and barley take-all root rot fungus</name>
    <name type="synonym">Gaeumannomyces graminis var. tritici</name>
    <dbReference type="NCBI Taxonomy" id="644352"/>
    <lineage>
        <taxon>Eukaryota</taxon>
        <taxon>Fungi</taxon>
        <taxon>Dikarya</taxon>
        <taxon>Ascomycota</taxon>
        <taxon>Pezizomycotina</taxon>
        <taxon>Sordariomycetes</taxon>
        <taxon>Sordariomycetidae</taxon>
        <taxon>Magnaporthales</taxon>
        <taxon>Magnaporthaceae</taxon>
        <taxon>Gaeumannomyces</taxon>
    </lineage>
</organism>
<reference evidence="3" key="4">
    <citation type="journal article" date="2015" name="G3 (Bethesda)">
        <title>Genome sequences of three phytopathogenic species of the Magnaporthaceae family of fungi.</title>
        <authorList>
            <person name="Okagaki L.H."/>
            <person name="Nunes C.C."/>
            <person name="Sailsbery J."/>
            <person name="Clay B."/>
            <person name="Brown D."/>
            <person name="John T."/>
            <person name="Oh Y."/>
            <person name="Young N."/>
            <person name="Fitzgerald M."/>
            <person name="Haas B.J."/>
            <person name="Zeng Q."/>
            <person name="Young S."/>
            <person name="Adiconis X."/>
            <person name="Fan L."/>
            <person name="Levin J.Z."/>
            <person name="Mitchell T.K."/>
            <person name="Okubara P.A."/>
            <person name="Farman M.L."/>
            <person name="Kohn L.M."/>
            <person name="Birren B."/>
            <person name="Ma L.-J."/>
            <person name="Dean R.A."/>
        </authorList>
    </citation>
    <scope>NUCLEOTIDE SEQUENCE</scope>
    <source>
        <strain evidence="3">R3-111a-1</strain>
    </source>
</reference>
<protein>
    <submittedName>
        <fullName evidence="2 3">Uncharacterized protein</fullName>
    </submittedName>
</protein>
<reference evidence="3" key="5">
    <citation type="submission" date="2018-04" db="UniProtKB">
        <authorList>
            <consortium name="EnsemblFungi"/>
        </authorList>
    </citation>
    <scope>IDENTIFICATION</scope>
    <source>
        <strain evidence="3">R3-111a-1</strain>
    </source>
</reference>
<feature type="region of interest" description="Disordered" evidence="1">
    <location>
        <begin position="132"/>
        <end position="151"/>
    </location>
</feature>
<evidence type="ECO:0000313" key="2">
    <source>
        <dbReference type="EMBL" id="EJT81303.1"/>
    </source>
</evidence>
<dbReference type="EMBL" id="GL385395">
    <property type="protein sequence ID" value="EJT81303.1"/>
    <property type="molecule type" value="Genomic_DNA"/>
</dbReference>
<feature type="compositionally biased region" description="Acidic residues" evidence="1">
    <location>
        <begin position="140"/>
        <end position="151"/>
    </location>
</feature>
<name>J3NJ53_GAET3</name>
<dbReference type="eggNOG" id="ENOG502SSF1">
    <property type="taxonomic scope" value="Eukaryota"/>
</dbReference>
<proteinExistence type="predicted"/>
<keyword evidence="4" id="KW-1185">Reference proteome</keyword>